<dbReference type="AlphaFoldDB" id="A0A9X4BM89"/>
<gene>
    <name evidence="1" type="ORF">OD750_021070</name>
</gene>
<sequence length="92" mass="10542">MLEACAQLLEKREFERYVVHLFQQVRGDWSKVAPALERLEINIGSMPNSIFAAWLDSPQSGKDYVFIIFYDDDSGGVISAEYNRARLTRVAK</sequence>
<evidence type="ECO:0000313" key="1">
    <source>
        <dbReference type="EMBL" id="MDC8015044.1"/>
    </source>
</evidence>
<organism evidence="1 2">
    <name type="scientific">Tahibacter soli</name>
    <dbReference type="NCBI Taxonomy" id="2983605"/>
    <lineage>
        <taxon>Bacteria</taxon>
        <taxon>Pseudomonadati</taxon>
        <taxon>Pseudomonadota</taxon>
        <taxon>Gammaproteobacteria</taxon>
        <taxon>Lysobacterales</taxon>
        <taxon>Rhodanobacteraceae</taxon>
        <taxon>Tahibacter</taxon>
    </lineage>
</organism>
<evidence type="ECO:0000313" key="2">
    <source>
        <dbReference type="Proteomes" id="UP001139971"/>
    </source>
</evidence>
<reference evidence="1" key="1">
    <citation type="submission" date="2023-02" db="EMBL/GenBank/DDBJ databases">
        <title>Tahibacter soli sp. nov. isolated from soil.</title>
        <authorList>
            <person name="Baek J.H."/>
            <person name="Lee J.K."/>
            <person name="Choi D.G."/>
            <person name="Jeon C.O."/>
        </authorList>
    </citation>
    <scope>NUCLEOTIDE SEQUENCE</scope>
    <source>
        <strain evidence="1">BL</strain>
    </source>
</reference>
<dbReference type="Proteomes" id="UP001139971">
    <property type="component" value="Unassembled WGS sequence"/>
</dbReference>
<proteinExistence type="predicted"/>
<comment type="caution">
    <text evidence="1">The sequence shown here is derived from an EMBL/GenBank/DDBJ whole genome shotgun (WGS) entry which is preliminary data.</text>
</comment>
<dbReference type="EMBL" id="JAOVZO020000019">
    <property type="protein sequence ID" value="MDC8015044.1"/>
    <property type="molecule type" value="Genomic_DNA"/>
</dbReference>
<name>A0A9X4BM89_9GAMM</name>
<protein>
    <submittedName>
        <fullName evidence="1">Uncharacterized protein</fullName>
    </submittedName>
</protein>
<dbReference type="RefSeq" id="WP_263542283.1">
    <property type="nucleotide sequence ID" value="NZ_JAOVZO020000019.1"/>
</dbReference>
<accession>A0A9X4BM89</accession>
<keyword evidence="2" id="KW-1185">Reference proteome</keyword>